<gene>
    <name evidence="2" type="ORF">M9Y10_043610</name>
</gene>
<keyword evidence="3" id="KW-1185">Reference proteome</keyword>
<feature type="compositionally biased region" description="Acidic residues" evidence="1">
    <location>
        <begin position="480"/>
        <end position="493"/>
    </location>
</feature>
<sequence>MSFYQIFTIANRLRQQAIDKTLTLEIFFNTPKSPTIARQNNEYITHFLIDHIKEIIEIAIGEKAGAPPNIVNTAMELLLFPSISLLEFLSKNEIIINHIISRMINQEEVNVFFINAVKILIFIITSSNGTILNQIKDQTLFLKQILTLNTSKILDDLLFTILNQETKFVKWINPYEYPPLIDNLLKLPSYSANYNRIIIFHRKLLTIFQNQIPIVEGLESRSICESLVNIGLNFFCLNALKTINFIIGKDTITSDDKKEKLEGLLAIIDQTMNCYITLLTESKQNDKYFFGPVQKESLSIISYYIMRGNWPIEKVAWAFNLANFLWEQFLFNPTNSFLHNSFYFYFCQIAKYEENFIGFILNAGFLQKIPEIFFNQENIPASFFGQLLEISRIIIDKDNGSFVAQAQWFHFVDECYSEKNNILEKKYLYAKPPKQPYYKEQSDQILRDILDKDLIDNEVSSHSDLIFDDDYTSSEYVLYEEEEEEEEFMEDRDDQGNWGR</sequence>
<organism evidence="2 3">
    <name type="scientific">Tritrichomonas musculus</name>
    <dbReference type="NCBI Taxonomy" id="1915356"/>
    <lineage>
        <taxon>Eukaryota</taxon>
        <taxon>Metamonada</taxon>
        <taxon>Parabasalia</taxon>
        <taxon>Tritrichomonadida</taxon>
        <taxon>Tritrichomonadidae</taxon>
        <taxon>Tritrichomonas</taxon>
    </lineage>
</organism>
<dbReference type="Proteomes" id="UP001470230">
    <property type="component" value="Unassembled WGS sequence"/>
</dbReference>
<name>A0ABR2K078_9EUKA</name>
<proteinExistence type="predicted"/>
<feature type="region of interest" description="Disordered" evidence="1">
    <location>
        <begin position="480"/>
        <end position="500"/>
    </location>
</feature>
<accession>A0ABR2K078</accession>
<evidence type="ECO:0000313" key="3">
    <source>
        <dbReference type="Proteomes" id="UP001470230"/>
    </source>
</evidence>
<comment type="caution">
    <text evidence="2">The sequence shown here is derived from an EMBL/GenBank/DDBJ whole genome shotgun (WGS) entry which is preliminary data.</text>
</comment>
<reference evidence="2 3" key="1">
    <citation type="submission" date="2024-04" db="EMBL/GenBank/DDBJ databases">
        <title>Tritrichomonas musculus Genome.</title>
        <authorList>
            <person name="Alves-Ferreira E."/>
            <person name="Grigg M."/>
            <person name="Lorenzi H."/>
            <person name="Galac M."/>
        </authorList>
    </citation>
    <scope>NUCLEOTIDE SEQUENCE [LARGE SCALE GENOMIC DNA]</scope>
    <source>
        <strain evidence="2 3">EAF2021</strain>
    </source>
</reference>
<dbReference type="EMBL" id="JAPFFF010000008">
    <property type="protein sequence ID" value="KAK8884498.1"/>
    <property type="molecule type" value="Genomic_DNA"/>
</dbReference>
<evidence type="ECO:0000313" key="2">
    <source>
        <dbReference type="EMBL" id="KAK8884498.1"/>
    </source>
</evidence>
<protein>
    <submittedName>
        <fullName evidence="2">Uncharacterized protein</fullName>
    </submittedName>
</protein>
<evidence type="ECO:0000256" key="1">
    <source>
        <dbReference type="SAM" id="MobiDB-lite"/>
    </source>
</evidence>